<evidence type="ECO:0000313" key="1">
    <source>
        <dbReference type="EMBL" id="KAI3737349.1"/>
    </source>
</evidence>
<reference evidence="2" key="1">
    <citation type="journal article" date="2022" name="Mol. Ecol. Resour.">
        <title>The genomes of chicory, endive, great burdock and yacon provide insights into Asteraceae palaeo-polyploidization history and plant inulin production.</title>
        <authorList>
            <person name="Fan W."/>
            <person name="Wang S."/>
            <person name="Wang H."/>
            <person name="Wang A."/>
            <person name="Jiang F."/>
            <person name="Liu H."/>
            <person name="Zhao H."/>
            <person name="Xu D."/>
            <person name="Zhang Y."/>
        </authorList>
    </citation>
    <scope>NUCLEOTIDE SEQUENCE [LARGE SCALE GENOMIC DNA]</scope>
    <source>
        <strain evidence="2">cv. Punajuju</strain>
    </source>
</reference>
<sequence>MTESGRFASDNQAAAVGGLNRLLDQYLLLTQSGSFDFAAIQVPISDDSFGLDLTWDSSGFDDSVEAKRGRFDCQSIPEGNVPLSTTIALCYSSLEPPAKILAFVHSTTTERQELSAGLEKKRERVPIRTLTKGLHTETIPSAGAGKDQLGLLSGQLQSLTKDASRLKAENEQVVAIKSDIDGMRKDLVDMRIDYEMVKKANEEHMIQKESMEKNLISMAREIEKLRGEQMRTRCFGT</sequence>
<reference evidence="1 2" key="2">
    <citation type="journal article" date="2022" name="Mol. Ecol. Resour.">
        <title>The genomes of chicory, endive, great burdock and yacon provide insights into Asteraceae paleo-polyploidization history and plant inulin production.</title>
        <authorList>
            <person name="Fan W."/>
            <person name="Wang S."/>
            <person name="Wang H."/>
            <person name="Wang A."/>
            <person name="Jiang F."/>
            <person name="Liu H."/>
            <person name="Zhao H."/>
            <person name="Xu D."/>
            <person name="Zhang Y."/>
        </authorList>
    </citation>
    <scope>NUCLEOTIDE SEQUENCE [LARGE SCALE GENOMIC DNA]</scope>
    <source>
        <strain evidence="2">cv. Punajuju</strain>
        <tissue evidence="1">Leaves</tissue>
    </source>
</reference>
<evidence type="ECO:0000313" key="2">
    <source>
        <dbReference type="Proteomes" id="UP001055811"/>
    </source>
</evidence>
<keyword evidence="2" id="KW-1185">Reference proteome</keyword>
<name>A0ACB9CSQ8_CICIN</name>
<protein>
    <submittedName>
        <fullName evidence="1">Uncharacterized protein</fullName>
    </submittedName>
</protein>
<proteinExistence type="predicted"/>
<accession>A0ACB9CSQ8</accession>
<comment type="caution">
    <text evidence="1">The sequence shown here is derived from an EMBL/GenBank/DDBJ whole genome shotgun (WGS) entry which is preliminary data.</text>
</comment>
<organism evidence="1 2">
    <name type="scientific">Cichorium intybus</name>
    <name type="common">Chicory</name>
    <dbReference type="NCBI Taxonomy" id="13427"/>
    <lineage>
        <taxon>Eukaryota</taxon>
        <taxon>Viridiplantae</taxon>
        <taxon>Streptophyta</taxon>
        <taxon>Embryophyta</taxon>
        <taxon>Tracheophyta</taxon>
        <taxon>Spermatophyta</taxon>
        <taxon>Magnoliopsida</taxon>
        <taxon>eudicotyledons</taxon>
        <taxon>Gunneridae</taxon>
        <taxon>Pentapetalae</taxon>
        <taxon>asterids</taxon>
        <taxon>campanulids</taxon>
        <taxon>Asterales</taxon>
        <taxon>Asteraceae</taxon>
        <taxon>Cichorioideae</taxon>
        <taxon>Cichorieae</taxon>
        <taxon>Cichoriinae</taxon>
        <taxon>Cichorium</taxon>
    </lineage>
</organism>
<dbReference type="Proteomes" id="UP001055811">
    <property type="component" value="Linkage Group LG05"/>
</dbReference>
<dbReference type="EMBL" id="CM042013">
    <property type="protein sequence ID" value="KAI3737349.1"/>
    <property type="molecule type" value="Genomic_DNA"/>
</dbReference>
<gene>
    <name evidence="1" type="ORF">L2E82_27347</name>
</gene>